<keyword evidence="3" id="KW-1185">Reference proteome</keyword>
<feature type="domain" description="RPA-interacting protein C-terminal" evidence="1">
    <location>
        <begin position="93"/>
        <end position="169"/>
    </location>
</feature>
<evidence type="ECO:0000259" key="1">
    <source>
        <dbReference type="Pfam" id="PF14768"/>
    </source>
</evidence>
<sequence length="173" mass="20152">TIFLLEDLLRFLRIASSLKGNRCGEYFDRIYFYFYITRMDIEEDDGFHSLDEEDKIFDEIKQEILDEEMKWISEQDIDYNVYLHHLQNNSLECPVCHTGNLIKSGNNNISCDICHTSIQTLLEVDALKSNLENTTAEHSRLCQAPAECIVFPTHCDSSMFLLCSICQFLFQIS</sequence>
<evidence type="ECO:0000313" key="2">
    <source>
        <dbReference type="EMBL" id="VVC46255.1"/>
    </source>
</evidence>
<dbReference type="AlphaFoldDB" id="A0A5E4NT18"/>
<proteinExistence type="predicted"/>
<evidence type="ECO:0000313" key="3">
    <source>
        <dbReference type="Proteomes" id="UP000325440"/>
    </source>
</evidence>
<accession>A0A5E4NT18</accession>
<gene>
    <name evidence="2" type="ORF">CINCED_3A009594</name>
</gene>
<dbReference type="InterPro" id="IPR028159">
    <property type="entry name" value="RPA_interact_C_dom"/>
</dbReference>
<name>A0A5E4NT18_9HEMI</name>
<dbReference type="Pfam" id="PF14768">
    <property type="entry name" value="RPA_interact_C"/>
    <property type="match status" value="1"/>
</dbReference>
<feature type="non-terminal residue" evidence="2">
    <location>
        <position position="1"/>
    </location>
</feature>
<dbReference type="EMBL" id="CABPRJ010002454">
    <property type="protein sequence ID" value="VVC46255.1"/>
    <property type="molecule type" value="Genomic_DNA"/>
</dbReference>
<organism evidence="2 3">
    <name type="scientific">Cinara cedri</name>
    <dbReference type="NCBI Taxonomy" id="506608"/>
    <lineage>
        <taxon>Eukaryota</taxon>
        <taxon>Metazoa</taxon>
        <taxon>Ecdysozoa</taxon>
        <taxon>Arthropoda</taxon>
        <taxon>Hexapoda</taxon>
        <taxon>Insecta</taxon>
        <taxon>Pterygota</taxon>
        <taxon>Neoptera</taxon>
        <taxon>Paraneoptera</taxon>
        <taxon>Hemiptera</taxon>
        <taxon>Sternorrhyncha</taxon>
        <taxon>Aphidomorpha</taxon>
        <taxon>Aphidoidea</taxon>
        <taxon>Aphididae</taxon>
        <taxon>Lachninae</taxon>
        <taxon>Cinara</taxon>
    </lineage>
</organism>
<protein>
    <submittedName>
        <fullName evidence="2">RPA-interacting protein, C-terminal domain</fullName>
    </submittedName>
</protein>
<dbReference type="OrthoDB" id="435311at2759"/>
<reference evidence="2 3" key="1">
    <citation type="submission" date="2019-08" db="EMBL/GenBank/DDBJ databases">
        <authorList>
            <person name="Alioto T."/>
            <person name="Alioto T."/>
            <person name="Gomez Garrido J."/>
        </authorList>
    </citation>
    <scope>NUCLEOTIDE SEQUENCE [LARGE SCALE GENOMIC DNA]</scope>
</reference>
<dbReference type="Proteomes" id="UP000325440">
    <property type="component" value="Unassembled WGS sequence"/>
</dbReference>